<reference evidence="2" key="1">
    <citation type="submission" date="2021-01" db="EMBL/GenBank/DDBJ databases">
        <title>Adiantum capillus-veneris genome.</title>
        <authorList>
            <person name="Fang Y."/>
            <person name="Liao Q."/>
        </authorList>
    </citation>
    <scope>NUCLEOTIDE SEQUENCE</scope>
    <source>
        <strain evidence="2">H3</strain>
        <tissue evidence="2">Leaf</tissue>
    </source>
</reference>
<evidence type="ECO:0000313" key="2">
    <source>
        <dbReference type="EMBL" id="KAI5077938.1"/>
    </source>
</evidence>
<sequence length="89" mass="10308">MVQARSWGAQLLSFSAFFITLFLQVQPFVHAQIPHEALCKYLKGKRTRSFAVRFFKKKSSSPMDSISAEQITKEDLSKRLKLLNHHRSL</sequence>
<feature type="chain" id="PRO_5039676316" evidence="1">
    <location>
        <begin position="32"/>
        <end position="89"/>
    </location>
</feature>
<evidence type="ECO:0000313" key="3">
    <source>
        <dbReference type="Proteomes" id="UP000886520"/>
    </source>
</evidence>
<gene>
    <name evidence="2" type="ORF">GOP47_0007762</name>
</gene>
<organism evidence="2 3">
    <name type="scientific">Adiantum capillus-veneris</name>
    <name type="common">Maidenhair fern</name>
    <dbReference type="NCBI Taxonomy" id="13818"/>
    <lineage>
        <taxon>Eukaryota</taxon>
        <taxon>Viridiplantae</taxon>
        <taxon>Streptophyta</taxon>
        <taxon>Embryophyta</taxon>
        <taxon>Tracheophyta</taxon>
        <taxon>Polypodiopsida</taxon>
        <taxon>Polypodiidae</taxon>
        <taxon>Polypodiales</taxon>
        <taxon>Pteridineae</taxon>
        <taxon>Pteridaceae</taxon>
        <taxon>Vittarioideae</taxon>
        <taxon>Adiantum</taxon>
    </lineage>
</organism>
<comment type="caution">
    <text evidence="2">The sequence shown here is derived from an EMBL/GenBank/DDBJ whole genome shotgun (WGS) entry which is preliminary data.</text>
</comment>
<evidence type="ECO:0000256" key="1">
    <source>
        <dbReference type="SAM" id="SignalP"/>
    </source>
</evidence>
<keyword evidence="1" id="KW-0732">Signal</keyword>
<accession>A0A9D4V1I4</accession>
<protein>
    <submittedName>
        <fullName evidence="2">Uncharacterized protein</fullName>
    </submittedName>
</protein>
<proteinExistence type="predicted"/>
<name>A0A9D4V1I4_ADICA</name>
<dbReference type="Proteomes" id="UP000886520">
    <property type="component" value="Chromosome 7"/>
</dbReference>
<dbReference type="EMBL" id="JABFUD020000007">
    <property type="protein sequence ID" value="KAI5077938.1"/>
    <property type="molecule type" value="Genomic_DNA"/>
</dbReference>
<keyword evidence="3" id="KW-1185">Reference proteome</keyword>
<dbReference type="AlphaFoldDB" id="A0A9D4V1I4"/>
<feature type="signal peptide" evidence="1">
    <location>
        <begin position="1"/>
        <end position="31"/>
    </location>
</feature>